<evidence type="ECO:0000256" key="9">
    <source>
        <dbReference type="ARBA" id="ARBA00023136"/>
    </source>
</evidence>
<keyword evidence="5 14" id="KW-0808">Transferase</keyword>
<keyword evidence="4 14" id="KW-1003">Cell membrane</keyword>
<organism evidence="15 16">
    <name type="scientific">Pseudobythopirellula maris</name>
    <dbReference type="NCBI Taxonomy" id="2527991"/>
    <lineage>
        <taxon>Bacteria</taxon>
        <taxon>Pseudomonadati</taxon>
        <taxon>Planctomycetota</taxon>
        <taxon>Planctomycetia</taxon>
        <taxon>Pirellulales</taxon>
        <taxon>Lacipirellulaceae</taxon>
        <taxon>Pseudobythopirellula</taxon>
    </lineage>
</organism>
<evidence type="ECO:0000313" key="15">
    <source>
        <dbReference type="EMBL" id="TWT87279.1"/>
    </source>
</evidence>
<dbReference type="GO" id="GO:0005886">
    <property type="term" value="C:plasma membrane"/>
    <property type="evidence" value="ECO:0007669"/>
    <property type="project" value="UniProtKB-SubCell"/>
</dbReference>
<dbReference type="CDD" id="cd13957">
    <property type="entry name" value="PT_UbiA_Cox10"/>
    <property type="match status" value="1"/>
</dbReference>
<dbReference type="GO" id="GO:0048034">
    <property type="term" value="P:heme O biosynthetic process"/>
    <property type="evidence" value="ECO:0007669"/>
    <property type="project" value="UniProtKB-UniRule"/>
</dbReference>
<feature type="transmembrane region" description="Helical" evidence="14">
    <location>
        <begin position="155"/>
        <end position="176"/>
    </location>
</feature>
<evidence type="ECO:0000313" key="16">
    <source>
        <dbReference type="Proteomes" id="UP000315440"/>
    </source>
</evidence>
<keyword evidence="7 14" id="KW-1133">Transmembrane helix</keyword>
<comment type="miscellaneous">
    <text evidence="14">Carbon 2 of the heme B porphyrin ring is defined according to the Fischer nomenclature.</text>
</comment>
<evidence type="ECO:0000256" key="12">
    <source>
        <dbReference type="ARBA" id="ARBA00042475"/>
    </source>
</evidence>
<dbReference type="RefSeq" id="WP_146401280.1">
    <property type="nucleotide sequence ID" value="NZ_SJPQ01000003.1"/>
</dbReference>
<sequence>MSTATLAAERSGLRERLADYVELTKPRIVVLELVAIVATLHMASGYGAAGGPWGLGMLFGVSLGVGLVAASANAINMWLERELDGLMVRTADRPLPAGRLSPAEVLTFGLTSCALGAVLMTIAAGWPTAILALASWFVYVACYTPLKTRSWTNTAVGAVSGALPILVGWCAGGGAWNGVALALFGVMYIWQFPHFMAIAWLCREDYTAAGYHMSPVLDPSGKWAGAQAVVGSALLLPVSLLPLISSRTIDGVVYFVFALLAWALLQNASSAFLADRNDRTARRLLRVSLLYVPLWLFGLWLAGV</sequence>
<name>A0A5C5ZIV1_9BACT</name>
<gene>
    <name evidence="15" type="primary">ctaB2</name>
    <name evidence="14" type="synonym">ctaB</name>
    <name evidence="15" type="ORF">Mal64_28170</name>
</gene>
<keyword evidence="8 14" id="KW-0350">Heme biosynthesis</keyword>
<dbReference type="PANTHER" id="PTHR43448:SF7">
    <property type="entry name" value="4-HYDROXYBENZOATE SOLANESYLTRANSFERASE"/>
    <property type="match status" value="1"/>
</dbReference>
<comment type="function">
    <text evidence="14">Converts heme B (protoheme IX) to heme O by substitution of the vinyl group on carbon 2 of heme B porphyrin ring with a hydroxyethyl farnesyl side group.</text>
</comment>
<reference evidence="15 16" key="1">
    <citation type="submission" date="2019-02" db="EMBL/GenBank/DDBJ databases">
        <title>Deep-cultivation of Planctomycetes and their phenomic and genomic characterization uncovers novel biology.</title>
        <authorList>
            <person name="Wiegand S."/>
            <person name="Jogler M."/>
            <person name="Boedeker C."/>
            <person name="Pinto D."/>
            <person name="Vollmers J."/>
            <person name="Rivas-Marin E."/>
            <person name="Kohn T."/>
            <person name="Peeters S.H."/>
            <person name="Heuer A."/>
            <person name="Rast P."/>
            <person name="Oberbeckmann S."/>
            <person name="Bunk B."/>
            <person name="Jeske O."/>
            <person name="Meyerdierks A."/>
            <person name="Storesund J.E."/>
            <person name="Kallscheuer N."/>
            <person name="Luecker S."/>
            <person name="Lage O.M."/>
            <person name="Pohl T."/>
            <person name="Merkel B.J."/>
            <person name="Hornburger P."/>
            <person name="Mueller R.-W."/>
            <person name="Bruemmer F."/>
            <person name="Labrenz M."/>
            <person name="Spormann A.M."/>
            <person name="Op Den Camp H."/>
            <person name="Overmann J."/>
            <person name="Amann R."/>
            <person name="Jetten M.S.M."/>
            <person name="Mascher T."/>
            <person name="Medema M.H."/>
            <person name="Devos D.P."/>
            <person name="Kaster A.-K."/>
            <person name="Ovreas L."/>
            <person name="Rohde M."/>
            <person name="Galperin M.Y."/>
            <person name="Jogler C."/>
        </authorList>
    </citation>
    <scope>NUCLEOTIDE SEQUENCE [LARGE SCALE GENOMIC DNA]</scope>
    <source>
        <strain evidence="15 16">Mal64</strain>
    </source>
</reference>
<comment type="caution">
    <text evidence="15">The sequence shown here is derived from an EMBL/GenBank/DDBJ whole genome shotgun (WGS) entry which is preliminary data.</text>
</comment>
<protein>
    <recommendedName>
        <fullName evidence="11 14">Protoheme IX farnesyltransferase</fullName>
        <ecNumber evidence="3 14">2.5.1.141</ecNumber>
    </recommendedName>
    <alternativeName>
        <fullName evidence="12 14">Heme B farnesyltransferase</fullName>
    </alternativeName>
    <alternativeName>
        <fullName evidence="10 14">Heme O synthase</fullName>
    </alternativeName>
</protein>
<evidence type="ECO:0000256" key="2">
    <source>
        <dbReference type="ARBA" id="ARBA00004919"/>
    </source>
</evidence>
<dbReference type="PANTHER" id="PTHR43448">
    <property type="entry name" value="PROTOHEME IX FARNESYLTRANSFERASE, MITOCHONDRIAL"/>
    <property type="match status" value="1"/>
</dbReference>
<dbReference type="InterPro" id="IPR044878">
    <property type="entry name" value="UbiA_sf"/>
</dbReference>
<dbReference type="InterPro" id="IPR030470">
    <property type="entry name" value="UbiA_prenylTrfase_CS"/>
</dbReference>
<keyword evidence="9 14" id="KW-0472">Membrane</keyword>
<dbReference type="EMBL" id="SJPQ01000003">
    <property type="protein sequence ID" value="TWT87279.1"/>
    <property type="molecule type" value="Genomic_DNA"/>
</dbReference>
<proteinExistence type="inferred from homology"/>
<feature type="transmembrane region" description="Helical" evidence="14">
    <location>
        <begin position="126"/>
        <end position="143"/>
    </location>
</feature>
<comment type="catalytic activity">
    <reaction evidence="13 14">
        <text>heme b + (2E,6E)-farnesyl diphosphate + H2O = Fe(II)-heme o + diphosphate</text>
        <dbReference type="Rhea" id="RHEA:28070"/>
        <dbReference type="ChEBI" id="CHEBI:15377"/>
        <dbReference type="ChEBI" id="CHEBI:33019"/>
        <dbReference type="ChEBI" id="CHEBI:60344"/>
        <dbReference type="ChEBI" id="CHEBI:60530"/>
        <dbReference type="ChEBI" id="CHEBI:175763"/>
        <dbReference type="EC" id="2.5.1.141"/>
    </reaction>
</comment>
<accession>A0A5C5ZIV1</accession>
<feature type="transmembrane region" description="Helical" evidence="14">
    <location>
        <begin position="251"/>
        <end position="272"/>
    </location>
</feature>
<evidence type="ECO:0000256" key="10">
    <source>
        <dbReference type="ARBA" id="ARBA00030253"/>
    </source>
</evidence>
<feature type="transmembrane region" description="Helical" evidence="14">
    <location>
        <begin position="55"/>
        <end position="79"/>
    </location>
</feature>
<evidence type="ECO:0000256" key="14">
    <source>
        <dbReference type="HAMAP-Rule" id="MF_00154"/>
    </source>
</evidence>
<keyword evidence="6 14" id="KW-0812">Transmembrane</keyword>
<comment type="pathway">
    <text evidence="2 14">Porphyrin-containing compound metabolism; heme O biosynthesis; heme O from protoheme: step 1/1.</text>
</comment>
<feature type="transmembrane region" description="Helical" evidence="14">
    <location>
        <begin position="182"/>
        <end position="202"/>
    </location>
</feature>
<dbReference type="InterPro" id="IPR000537">
    <property type="entry name" value="UbiA_prenyltransferase"/>
</dbReference>
<dbReference type="Proteomes" id="UP000315440">
    <property type="component" value="Unassembled WGS sequence"/>
</dbReference>
<feature type="transmembrane region" description="Helical" evidence="14">
    <location>
        <begin position="28"/>
        <end position="49"/>
    </location>
</feature>
<feature type="transmembrane region" description="Helical" evidence="14">
    <location>
        <begin position="223"/>
        <end position="245"/>
    </location>
</feature>
<dbReference type="UniPathway" id="UPA00834">
    <property type="reaction ID" value="UER00712"/>
</dbReference>
<dbReference type="OrthoDB" id="9814417at2"/>
<evidence type="ECO:0000256" key="13">
    <source>
        <dbReference type="ARBA" id="ARBA00047690"/>
    </source>
</evidence>
<dbReference type="PROSITE" id="PS00943">
    <property type="entry name" value="UBIA"/>
    <property type="match status" value="1"/>
</dbReference>
<dbReference type="GO" id="GO:0008495">
    <property type="term" value="F:protoheme IX farnesyltransferase activity"/>
    <property type="evidence" value="ECO:0007669"/>
    <property type="project" value="UniProtKB-UniRule"/>
</dbReference>
<feature type="transmembrane region" description="Helical" evidence="14">
    <location>
        <begin position="284"/>
        <end position="303"/>
    </location>
</feature>
<evidence type="ECO:0000256" key="11">
    <source>
        <dbReference type="ARBA" id="ARBA00040810"/>
    </source>
</evidence>
<dbReference type="Pfam" id="PF01040">
    <property type="entry name" value="UbiA"/>
    <property type="match status" value="1"/>
</dbReference>
<comment type="subcellular location">
    <subcellularLocation>
        <location evidence="1 14">Cell membrane</location>
        <topology evidence="1 14">Multi-pass membrane protein</topology>
    </subcellularLocation>
</comment>
<evidence type="ECO:0000256" key="3">
    <source>
        <dbReference type="ARBA" id="ARBA00012292"/>
    </source>
</evidence>
<evidence type="ECO:0000256" key="6">
    <source>
        <dbReference type="ARBA" id="ARBA00022692"/>
    </source>
</evidence>
<dbReference type="NCBIfam" id="TIGR01473">
    <property type="entry name" value="cyoE_ctaB"/>
    <property type="match status" value="1"/>
</dbReference>
<evidence type="ECO:0000256" key="7">
    <source>
        <dbReference type="ARBA" id="ARBA00022989"/>
    </source>
</evidence>
<comment type="similarity">
    <text evidence="14">Belongs to the UbiA prenyltransferase family. Protoheme IX farnesyltransferase subfamily.</text>
</comment>
<dbReference type="HAMAP" id="MF_00154">
    <property type="entry name" value="CyoE_CtaB"/>
    <property type="match status" value="1"/>
</dbReference>
<keyword evidence="16" id="KW-1185">Reference proteome</keyword>
<dbReference type="EC" id="2.5.1.141" evidence="3 14"/>
<evidence type="ECO:0000256" key="8">
    <source>
        <dbReference type="ARBA" id="ARBA00023133"/>
    </source>
</evidence>
<dbReference type="Gene3D" id="1.10.357.140">
    <property type="entry name" value="UbiA prenyltransferase"/>
    <property type="match status" value="1"/>
</dbReference>
<evidence type="ECO:0000256" key="4">
    <source>
        <dbReference type="ARBA" id="ARBA00022475"/>
    </source>
</evidence>
<dbReference type="InterPro" id="IPR006369">
    <property type="entry name" value="Protohaem_IX_farnesylTrfase"/>
</dbReference>
<dbReference type="AlphaFoldDB" id="A0A5C5ZIV1"/>
<evidence type="ECO:0000256" key="5">
    <source>
        <dbReference type="ARBA" id="ARBA00022679"/>
    </source>
</evidence>
<evidence type="ECO:0000256" key="1">
    <source>
        <dbReference type="ARBA" id="ARBA00004651"/>
    </source>
</evidence>